<feature type="domain" description="Cyclodeaminase/cyclohydrolase" evidence="1">
    <location>
        <begin position="7"/>
        <end position="185"/>
    </location>
</feature>
<accession>A0ABQ6FPM9</accession>
<dbReference type="InterPro" id="IPR007044">
    <property type="entry name" value="Cyclodeamin/CycHdrlase"/>
</dbReference>
<proteinExistence type="predicted"/>
<dbReference type="EMBL" id="BSRI01000002">
    <property type="protein sequence ID" value="GLV56235.1"/>
    <property type="molecule type" value="Genomic_DNA"/>
</dbReference>
<organism evidence="2 3">
    <name type="scientific">Dictyobacter halimunensis</name>
    <dbReference type="NCBI Taxonomy" id="3026934"/>
    <lineage>
        <taxon>Bacteria</taxon>
        <taxon>Bacillati</taxon>
        <taxon>Chloroflexota</taxon>
        <taxon>Ktedonobacteria</taxon>
        <taxon>Ktedonobacterales</taxon>
        <taxon>Dictyobacteraceae</taxon>
        <taxon>Dictyobacter</taxon>
    </lineage>
</organism>
<name>A0ABQ6FPM9_9CHLR</name>
<gene>
    <name evidence="2" type="ORF">KDH_30770</name>
</gene>
<dbReference type="Pfam" id="PF04961">
    <property type="entry name" value="FTCD_C"/>
    <property type="match status" value="1"/>
</dbReference>
<evidence type="ECO:0000313" key="2">
    <source>
        <dbReference type="EMBL" id="GLV56235.1"/>
    </source>
</evidence>
<keyword evidence="3" id="KW-1185">Reference proteome</keyword>
<comment type="caution">
    <text evidence="2">The sequence shown here is derived from an EMBL/GenBank/DDBJ whole genome shotgun (WGS) entry which is preliminary data.</text>
</comment>
<evidence type="ECO:0000313" key="3">
    <source>
        <dbReference type="Proteomes" id="UP001344906"/>
    </source>
</evidence>
<dbReference type="Gene3D" id="1.20.120.680">
    <property type="entry name" value="Formiminotetrahydrofolate cyclodeaminase monomer, up-and-down helical bundle"/>
    <property type="match status" value="1"/>
</dbReference>
<dbReference type="RefSeq" id="WP_338251365.1">
    <property type="nucleotide sequence ID" value="NZ_BSRI01000002.1"/>
</dbReference>
<reference evidence="2 3" key="1">
    <citation type="submission" date="2023-02" db="EMBL/GenBank/DDBJ databases">
        <title>Dictyobacter halimunensis sp. nov., a new member of the class Ktedonobacteria from forest soil in a geothermal area.</title>
        <authorList>
            <person name="Rachmania M.K."/>
            <person name="Ningsih F."/>
            <person name="Sakai Y."/>
            <person name="Yabe S."/>
            <person name="Yokota A."/>
            <person name="Sjamsuridzal W."/>
        </authorList>
    </citation>
    <scope>NUCLEOTIDE SEQUENCE [LARGE SCALE GENOMIC DNA]</scope>
    <source>
        <strain evidence="2 3">S3.2.2.5</strain>
    </source>
</reference>
<dbReference type="InterPro" id="IPR036178">
    <property type="entry name" value="Formintransfe-cycloase-like_sf"/>
</dbReference>
<dbReference type="SUPFAM" id="SSF101262">
    <property type="entry name" value="Methenyltetrahydrofolate cyclohydrolase-like"/>
    <property type="match status" value="1"/>
</dbReference>
<sequence>MYLDKPLQEYVDDLASSKSTPGGGSTAALSGAMGSALACMVSRLTLSKADYADVHPEIETILTQTEQLRTRFQELMQADIDAYGKLSANFKLPRGTAEEKTARTQAIQSGLVEAALVPLEMVERASELVQHCQRIAEIGNKNVLSDIATAAMMASGAGTGAAWMVRANLNSMKDAERMSALNGRLNAALDTIQAGSQRVVAIVGERA</sequence>
<dbReference type="Proteomes" id="UP001344906">
    <property type="component" value="Unassembled WGS sequence"/>
</dbReference>
<evidence type="ECO:0000259" key="1">
    <source>
        <dbReference type="Pfam" id="PF04961"/>
    </source>
</evidence>
<protein>
    <submittedName>
        <fullName evidence="2">Sugar ABC transporter substrate-binding protein</fullName>
    </submittedName>
</protein>